<evidence type="ECO:0000256" key="18">
    <source>
        <dbReference type="ARBA" id="ARBA00023180"/>
    </source>
</evidence>
<evidence type="ECO:0000256" key="2">
    <source>
        <dbReference type="ARBA" id="ARBA00004251"/>
    </source>
</evidence>
<evidence type="ECO:0000256" key="12">
    <source>
        <dbReference type="ARBA" id="ARBA00022729"/>
    </source>
</evidence>
<evidence type="ECO:0000256" key="21">
    <source>
        <dbReference type="ARBA" id="ARBA00030364"/>
    </source>
</evidence>
<dbReference type="RefSeq" id="XP_022539640.1">
    <property type="nucleotide sequence ID" value="XM_022683919.2"/>
</dbReference>
<keyword evidence="12 26" id="KW-0732">Signal</keyword>
<evidence type="ECO:0000256" key="23">
    <source>
        <dbReference type="ARBA" id="ARBA00033123"/>
    </source>
</evidence>
<dbReference type="GO" id="GO:0007155">
    <property type="term" value="P:cell adhesion"/>
    <property type="evidence" value="ECO:0007669"/>
    <property type="project" value="UniProtKB-KW"/>
</dbReference>
<dbReference type="Bgee" id="ENSAMXG00000039707">
    <property type="expression patterns" value="Expressed in camera-type eye and 13 other cell types or tissues"/>
</dbReference>
<evidence type="ECO:0000256" key="16">
    <source>
        <dbReference type="ARBA" id="ARBA00023136"/>
    </source>
</evidence>
<keyword evidence="16 25" id="KW-0472">Membrane</keyword>
<dbReference type="SUPFAM" id="SSF47266">
    <property type="entry name" value="4-helical cytokines"/>
    <property type="match status" value="1"/>
</dbReference>
<evidence type="ECO:0000313" key="28">
    <source>
        <dbReference type="Proteomes" id="UP000018467"/>
    </source>
</evidence>
<dbReference type="Ensembl" id="ENSAMXT00000047768.1">
    <property type="protein sequence ID" value="ENSAMXP00000054356.1"/>
    <property type="gene ID" value="ENSAMXG00000039707.1"/>
</dbReference>
<evidence type="ECO:0000256" key="4">
    <source>
        <dbReference type="ARBA" id="ARBA00004510"/>
    </source>
</evidence>
<evidence type="ECO:0000256" key="5">
    <source>
        <dbReference type="ARBA" id="ARBA00004613"/>
    </source>
</evidence>
<evidence type="ECO:0000256" key="19">
    <source>
        <dbReference type="ARBA" id="ARBA00023212"/>
    </source>
</evidence>
<evidence type="ECO:0000256" key="7">
    <source>
        <dbReference type="ARBA" id="ARBA00017304"/>
    </source>
</evidence>
<dbReference type="PANTHER" id="PTHR11574">
    <property type="entry name" value="KIT LIGAND"/>
    <property type="match status" value="1"/>
</dbReference>
<dbReference type="GO" id="GO:0005886">
    <property type="term" value="C:plasma membrane"/>
    <property type="evidence" value="ECO:0007669"/>
    <property type="project" value="UniProtKB-SubCell"/>
</dbReference>
<evidence type="ECO:0000256" key="25">
    <source>
        <dbReference type="SAM" id="Phobius"/>
    </source>
</evidence>
<dbReference type="KEGG" id="amex:103034617"/>
<evidence type="ECO:0000256" key="24">
    <source>
        <dbReference type="SAM" id="MobiDB-lite"/>
    </source>
</evidence>
<keyword evidence="13" id="KW-0130">Cell adhesion</keyword>
<keyword evidence="28" id="KW-1185">Reference proteome</keyword>
<reference evidence="28" key="1">
    <citation type="submission" date="2013-03" db="EMBL/GenBank/DDBJ databases">
        <authorList>
            <person name="Jeffery W."/>
            <person name="Warren W."/>
            <person name="Wilson R.K."/>
        </authorList>
    </citation>
    <scope>NUCLEOTIDE SEQUENCE</scope>
    <source>
        <strain evidence="28">female</strain>
    </source>
</reference>
<dbReference type="GO" id="GO:0005125">
    <property type="term" value="F:cytokine activity"/>
    <property type="evidence" value="ECO:0007669"/>
    <property type="project" value="TreeGrafter"/>
</dbReference>
<dbReference type="GO" id="GO:0005173">
    <property type="term" value="F:stem cell factor receptor binding"/>
    <property type="evidence" value="ECO:0007669"/>
    <property type="project" value="InterPro"/>
</dbReference>
<sequence length="271" mass="30942">MKKSKIWIRTCVHLLLYITVAAYSREIGNPITDDIKKISLLKQNIPKDYKITIKYLPEEVSGTCWVNLNVFHLEESLKVLAQKFGNISSNKDNIETFVQMLREMRFHIGHTLEDDMQQFECHYREEKWLTARYFEFVEGFFNTANSSREEAGCDSPPCPTTTKTTISTTVTASVTHHHSRGSSFAQNSTAEKEATNQRILPEVLERSLLSLLFIPLIGVVFLLIWKVKSRRNDPPVQRSSEGPPLFIGAEASAPPLDDISEKNRLTLVREV</sequence>
<feature type="chain" id="PRO_5044588503" description="Kit ligand" evidence="26">
    <location>
        <begin position="23"/>
        <end position="271"/>
    </location>
</feature>
<evidence type="ECO:0000256" key="17">
    <source>
        <dbReference type="ARBA" id="ARBA00023157"/>
    </source>
</evidence>
<proteinExistence type="inferred from homology"/>
<comment type="similarity">
    <text evidence="6">Belongs to the SCF family.</text>
</comment>
<dbReference type="InterPro" id="IPR003452">
    <property type="entry name" value="SCF"/>
</dbReference>
<evidence type="ECO:0000256" key="22">
    <source>
        <dbReference type="ARBA" id="ARBA00032898"/>
    </source>
</evidence>
<dbReference type="GO" id="GO:0030318">
    <property type="term" value="P:melanocyte differentiation"/>
    <property type="evidence" value="ECO:0007669"/>
    <property type="project" value="Ensembl"/>
</dbReference>
<dbReference type="Gene3D" id="1.20.1250.10">
    <property type="match status" value="1"/>
</dbReference>
<dbReference type="GO" id="GO:0030175">
    <property type="term" value="C:filopodium"/>
    <property type="evidence" value="ECO:0007669"/>
    <property type="project" value="UniProtKB-SubCell"/>
</dbReference>
<evidence type="ECO:0000256" key="10">
    <source>
        <dbReference type="ARBA" id="ARBA00022525"/>
    </source>
</evidence>
<protein>
    <recommendedName>
        <fullName evidence="7">Kit ligand</fullName>
    </recommendedName>
    <alternativeName>
        <fullName evidence="21">Mast cell growth factor</fullName>
    </alternativeName>
    <alternativeName>
        <fullName evidence="23">Stem cell factor</fullName>
    </alternativeName>
    <alternativeName>
        <fullName evidence="22">c-Kit ligand</fullName>
    </alternativeName>
</protein>
<organism evidence="27 28">
    <name type="scientific">Astyanax mexicanus</name>
    <name type="common">Blind cave fish</name>
    <name type="synonym">Astyanax fasciatus mexicanus</name>
    <dbReference type="NCBI Taxonomy" id="7994"/>
    <lineage>
        <taxon>Eukaryota</taxon>
        <taxon>Metazoa</taxon>
        <taxon>Chordata</taxon>
        <taxon>Craniata</taxon>
        <taxon>Vertebrata</taxon>
        <taxon>Euteleostomi</taxon>
        <taxon>Actinopterygii</taxon>
        <taxon>Neopterygii</taxon>
        <taxon>Teleostei</taxon>
        <taxon>Ostariophysi</taxon>
        <taxon>Characiformes</taxon>
        <taxon>Characoidei</taxon>
        <taxon>Acestrorhamphidae</taxon>
        <taxon>Acestrorhamphinae</taxon>
        <taxon>Astyanax</taxon>
    </lineage>
</organism>
<dbReference type="FunFam" id="1.20.1250.10:FF:000048">
    <property type="entry name" value="Kit ligand b"/>
    <property type="match status" value="1"/>
</dbReference>
<reference evidence="28" key="2">
    <citation type="journal article" date="2014" name="Nat. Commun.">
        <title>The cavefish genome reveals candidate genes for eye loss.</title>
        <authorList>
            <person name="McGaugh S.E."/>
            <person name="Gross J.B."/>
            <person name="Aken B."/>
            <person name="Blin M."/>
            <person name="Borowsky R."/>
            <person name="Chalopin D."/>
            <person name="Hinaux H."/>
            <person name="Jeffery W.R."/>
            <person name="Keene A."/>
            <person name="Ma L."/>
            <person name="Minx P."/>
            <person name="Murphy D."/>
            <person name="O'Quin K.E."/>
            <person name="Retaux S."/>
            <person name="Rohner N."/>
            <person name="Searle S.M."/>
            <person name="Stahl B.A."/>
            <person name="Tabin C."/>
            <person name="Volff J.N."/>
            <person name="Yoshizawa M."/>
            <person name="Warren W.C."/>
        </authorList>
    </citation>
    <scope>NUCLEOTIDE SEQUENCE [LARGE SCALE GENOMIC DNA]</scope>
    <source>
        <strain evidence="28">female</strain>
    </source>
</reference>
<evidence type="ECO:0000256" key="8">
    <source>
        <dbReference type="ARBA" id="ARBA00022475"/>
    </source>
</evidence>
<evidence type="ECO:0000256" key="13">
    <source>
        <dbReference type="ARBA" id="ARBA00022889"/>
    </source>
</evidence>
<keyword evidence="14 25" id="KW-1133">Transmembrane helix</keyword>
<dbReference type="AlphaFoldDB" id="A0A3B1KKI5"/>
<evidence type="ECO:0000256" key="9">
    <source>
        <dbReference type="ARBA" id="ARBA00022490"/>
    </source>
</evidence>
<dbReference type="Ensembl" id="ENSAMXT00000056972.1">
    <property type="protein sequence ID" value="ENSAMXP00000028070.1"/>
    <property type="gene ID" value="ENSAMXG00000039707.1"/>
</dbReference>
<feature type="region of interest" description="Disordered" evidence="24">
    <location>
        <begin position="232"/>
        <end position="253"/>
    </location>
</feature>
<evidence type="ECO:0000256" key="15">
    <source>
        <dbReference type="ARBA" id="ARBA00023030"/>
    </source>
</evidence>
<reference evidence="27" key="3">
    <citation type="submission" date="2025-05" db="UniProtKB">
        <authorList>
            <consortium name="Ensembl"/>
        </authorList>
    </citation>
    <scope>IDENTIFICATION</scope>
</reference>
<comment type="subcellular location">
    <subcellularLocation>
        <location evidence="2">Cell membrane</location>
        <topology evidence="2">Single-pass type I membrane protein</topology>
    </subcellularLocation>
    <subcellularLocation>
        <location evidence="3">Cell projection</location>
        <location evidence="3">Filopodium</location>
    </subcellularLocation>
    <subcellularLocation>
        <location evidence="4">Cell projection</location>
        <location evidence="4">Lamellipodium</location>
    </subcellularLocation>
    <subcellularLocation>
        <location evidence="1">Cytoplasm</location>
        <location evidence="1">Cytoskeleton</location>
    </subcellularLocation>
    <subcellularLocation>
        <location evidence="5">Secreted</location>
    </subcellularLocation>
</comment>
<dbReference type="STRING" id="7994.ENSAMXP00000028070"/>
<keyword evidence="8" id="KW-1003">Cell membrane</keyword>
<accession>A0A3B1KKI5</accession>
<dbReference type="CTD" id="553179"/>
<evidence type="ECO:0000313" key="27">
    <source>
        <dbReference type="Ensembl" id="ENSAMXP00000054356.1"/>
    </source>
</evidence>
<dbReference type="GO" id="GO:0030027">
    <property type="term" value="C:lamellipodium"/>
    <property type="evidence" value="ECO:0007669"/>
    <property type="project" value="UniProtKB-SubCell"/>
</dbReference>
<keyword evidence="18" id="KW-0325">Glycoprotein</keyword>
<dbReference type="GO" id="GO:0008083">
    <property type="term" value="F:growth factor activity"/>
    <property type="evidence" value="ECO:0007669"/>
    <property type="project" value="UniProtKB-KW"/>
</dbReference>
<dbReference type="GO" id="GO:0005856">
    <property type="term" value="C:cytoskeleton"/>
    <property type="evidence" value="ECO:0007669"/>
    <property type="project" value="UniProtKB-SubCell"/>
</dbReference>
<evidence type="ECO:0000256" key="11">
    <source>
        <dbReference type="ARBA" id="ARBA00022692"/>
    </source>
</evidence>
<evidence type="ECO:0000256" key="6">
    <source>
        <dbReference type="ARBA" id="ARBA00010419"/>
    </source>
</evidence>
<dbReference type="InterPro" id="IPR009079">
    <property type="entry name" value="4_helix_cytokine-like_core"/>
</dbReference>
<evidence type="ECO:0000256" key="26">
    <source>
        <dbReference type="SAM" id="SignalP"/>
    </source>
</evidence>
<feature type="signal peptide" evidence="26">
    <location>
        <begin position="1"/>
        <end position="22"/>
    </location>
</feature>
<dbReference type="PANTHER" id="PTHR11574:SF0">
    <property type="entry name" value="KIT LIGAND"/>
    <property type="match status" value="1"/>
</dbReference>
<evidence type="ECO:0000256" key="3">
    <source>
        <dbReference type="ARBA" id="ARBA00004486"/>
    </source>
</evidence>
<dbReference type="GO" id="GO:0005576">
    <property type="term" value="C:extracellular region"/>
    <property type="evidence" value="ECO:0007669"/>
    <property type="project" value="UniProtKB-SubCell"/>
</dbReference>
<keyword evidence="9" id="KW-0963">Cytoplasm</keyword>
<evidence type="ECO:0000256" key="20">
    <source>
        <dbReference type="ARBA" id="ARBA00023273"/>
    </source>
</evidence>
<feature type="transmembrane region" description="Helical" evidence="25">
    <location>
        <begin position="207"/>
        <end position="225"/>
    </location>
</feature>
<keyword evidence="17" id="KW-1015">Disulfide bond</keyword>
<dbReference type="GeneID" id="103034617"/>
<keyword evidence="19" id="KW-0206">Cytoskeleton</keyword>
<keyword evidence="10" id="KW-0964">Secreted</keyword>
<dbReference type="Pfam" id="PF02404">
    <property type="entry name" value="SCF"/>
    <property type="match status" value="1"/>
</dbReference>
<evidence type="ECO:0000256" key="14">
    <source>
        <dbReference type="ARBA" id="ARBA00022989"/>
    </source>
</evidence>
<dbReference type="GO" id="GO:0008284">
    <property type="term" value="P:positive regulation of cell population proliferation"/>
    <property type="evidence" value="ECO:0007669"/>
    <property type="project" value="TreeGrafter"/>
</dbReference>
<dbReference type="Proteomes" id="UP000018467">
    <property type="component" value="Unassembled WGS sequence"/>
</dbReference>
<keyword evidence="11 25" id="KW-0812">Transmembrane</keyword>
<name>A0A3B1KKI5_ASTMX</name>
<dbReference type="GeneTree" id="ENSGT00390000018272"/>
<keyword evidence="15" id="KW-0339">Growth factor</keyword>
<evidence type="ECO:0000256" key="1">
    <source>
        <dbReference type="ARBA" id="ARBA00004245"/>
    </source>
</evidence>
<keyword evidence="20" id="KW-0966">Cell projection</keyword>